<feature type="non-terminal residue" evidence="3">
    <location>
        <position position="1"/>
    </location>
</feature>
<feature type="region of interest" description="Disordered" evidence="1">
    <location>
        <begin position="659"/>
        <end position="679"/>
    </location>
</feature>
<dbReference type="PANTHER" id="PTHR47773">
    <property type="entry name" value="SI:DKEY-9I5.2-RELATED"/>
    <property type="match status" value="1"/>
</dbReference>
<sequence>KAAAAEPDDHSIGRFTSWEGRIIDQLSPAHRAMFPAVLTLRRGVDKRVIRLMRDRTEGNTMAKVWRQLQESHSEEYLQRKDLYTTLLDQLMQPGKITGLWSTRFQTPPPRRELPSPRLLRKAFLIAEAENIQDYRTQIMSTFGRVLKFDSTKKICKKLSGDGKGTAEWCTNVGNEQGQILISVLTCEESLDKMRPMAEGLMERYERAGEAPPELMYVDRGCCRLLGILSLEQLFHKWVEPVGMLIRLDIFHWIHRFDAAVRTDHHAKYARVQICAICCSVLLQQRGHGTSSAGSVMGQQGRKHLVYVSPLVQRLNERCQKLFGMPEEANFRAPAPPGESIQLTDCAVADEFDPCAEDVCGPNHLPGYGHVEELSKILVDIALEEGKLAISSFTRQSLIAAWNKLHLHDRSIQQFDSLYAARWGNTLFGRTNGEPSESSLVQKLKFSKRYSAAHLLDSRKNRLMYCVVKQLWLHPDCRAKANRSPLTQHLTKLYQRAQQRVTVDDAELSKLGIPLLKINTKSIRDFIRRQEALSATNVTDQGSSVLRRHQSVGQCNLPPARELPLERPHTSRPQVTYECTLVQFGPARPPLPLLLPKLDASQPPQHDRGPSPARSTIYKRKRAQRSELHRVRTARPATAEHGQTKARTMDPSALLPRRRTVRKHKRARAHPYKRTPAHRNAQDLHRGNLHQWPKQPFPVAPQALSHPSPAALYARDAPRIGLQHRRPPGIHAPSLHEQNSKCSAVRRSCGQPLQSWLLHASCLVEPADACESVSIWSHQFLSEMNVDRAIYGQGRFRSFTFQEMWQWYSLHKKLQLDPQAGYDQDRKMAQEAHSSVKQWLLMNENDIASKSLKRFRQYILEREVFFWRPVGVWRYSLRCPRPNCPASGKKNAFLYRCGYSKTVRQICNISGWYSMLAEVLACNACRKAAAAETDDHSIGRFTSWEGRIIDQLSPAHRAMFPAVLTLTGRGVDKRVIRLMRDRTEGNAMAKTKSLRVQIMRCLWSTRFQTPPPRRELPSPRLLRKAFLVAEAENIQDYRTQIMSTFGRVLKFDSTKKICKKLSGDGKGTAEWCTNVGNEQGQILISVLTCEESLDKMRPMAEGLMERYERAGEAPPELMYVDRGCCRLLGISSLEQLFHKWVDSGMLIRLDIFHWIHRFDAAVRTNHHAKYALFKSGLSAAVFSYNMYLLAGIARWNADRESGSVMGQQGRKHLVYMSPLVQRLNERCQKLFGMVEEANFRAPAPPEDVCGPNHLPGYEHVEELSKILVDIALEEGKLAISSFTRQSLIAAWNKLHLHDRSIQQFDGLYAARFGRTNGDPSESSLVQKLKFSK</sequence>
<dbReference type="PANTHER" id="PTHR47773:SF1">
    <property type="entry name" value="C2H2-TYPE DOMAIN-CONTAINING PROTEIN"/>
    <property type="match status" value="1"/>
</dbReference>
<reference evidence="3" key="2">
    <citation type="submission" date="2004-02" db="EMBL/GenBank/DDBJ databases">
        <authorList>
            <consortium name="Genoscope"/>
            <consortium name="Whitehead Institute Centre for Genome Research"/>
        </authorList>
    </citation>
    <scope>NUCLEOTIDE SEQUENCE</scope>
</reference>
<dbReference type="Pfam" id="PF20499">
    <property type="entry name" value="DUF6729"/>
    <property type="match status" value="2"/>
</dbReference>
<evidence type="ECO:0000313" key="3">
    <source>
        <dbReference type="EMBL" id="CAF94089.1"/>
    </source>
</evidence>
<reference evidence="3" key="1">
    <citation type="journal article" date="2004" name="Nature">
        <title>Genome duplication in the teleost fish Tetraodon nigroviridis reveals the early vertebrate proto-karyotype.</title>
        <authorList>
            <person name="Jaillon O."/>
            <person name="Aury J.-M."/>
            <person name="Brunet F."/>
            <person name="Petit J.-L."/>
            <person name="Stange-Thomann N."/>
            <person name="Mauceli E."/>
            <person name="Bouneau L."/>
            <person name="Fischer C."/>
            <person name="Ozouf-Costaz C."/>
            <person name="Bernot A."/>
            <person name="Nicaud S."/>
            <person name="Jaffe D."/>
            <person name="Fisher S."/>
            <person name="Lutfalla G."/>
            <person name="Dossat C."/>
            <person name="Segurens B."/>
            <person name="Dasilva C."/>
            <person name="Salanoubat M."/>
            <person name="Levy M."/>
            <person name="Boudet N."/>
            <person name="Castellano S."/>
            <person name="Anthouard V."/>
            <person name="Jubin C."/>
            <person name="Castelli V."/>
            <person name="Katinka M."/>
            <person name="Vacherie B."/>
            <person name="Biemont C."/>
            <person name="Skalli Z."/>
            <person name="Cattolico L."/>
            <person name="Poulain J."/>
            <person name="De Berardinis V."/>
            <person name="Cruaud C."/>
            <person name="Duprat S."/>
            <person name="Brottier P."/>
            <person name="Coutanceau J.-P."/>
            <person name="Gouzy J."/>
            <person name="Parra G."/>
            <person name="Lardier G."/>
            <person name="Chapple C."/>
            <person name="McKernan K.J."/>
            <person name="McEwan P."/>
            <person name="Bosak S."/>
            <person name="Kellis M."/>
            <person name="Volff J.-N."/>
            <person name="Guigo R."/>
            <person name="Zody M.C."/>
            <person name="Mesirov J."/>
            <person name="Lindblad-Toh K."/>
            <person name="Birren B."/>
            <person name="Nusbaum C."/>
            <person name="Kahn D."/>
            <person name="Robinson-Rechavi M."/>
            <person name="Laudet V."/>
            <person name="Schachter V."/>
            <person name="Quetier F."/>
            <person name="Saurin W."/>
            <person name="Scarpelli C."/>
            <person name="Wincker P."/>
            <person name="Lander E.S."/>
            <person name="Weissenbach J."/>
            <person name="Roest Crollius H."/>
        </authorList>
    </citation>
    <scope>NUCLEOTIDE SEQUENCE [LARGE SCALE GENOMIC DNA]</scope>
</reference>
<dbReference type="EMBL" id="CAAE01011841">
    <property type="protein sequence ID" value="CAF94089.1"/>
    <property type="molecule type" value="Genomic_DNA"/>
</dbReference>
<feature type="domain" description="DUF6729" evidence="2">
    <location>
        <begin position="821"/>
        <end position="990"/>
    </location>
</feature>
<evidence type="ECO:0000256" key="1">
    <source>
        <dbReference type="SAM" id="MobiDB-lite"/>
    </source>
</evidence>
<feature type="compositionally biased region" description="Basic residues" evidence="1">
    <location>
        <begin position="659"/>
        <end position="676"/>
    </location>
</feature>
<protein>
    <submittedName>
        <fullName evidence="3">Chromosome undetermined SCAF11841, whole genome shotgun sequence</fullName>
    </submittedName>
</protein>
<feature type="domain" description="DUF6729" evidence="2">
    <location>
        <begin position="14"/>
        <end position="123"/>
    </location>
</feature>
<organism evidence="3">
    <name type="scientific">Tetraodon nigroviridis</name>
    <name type="common">Spotted green pufferfish</name>
    <name type="synonym">Chelonodon nigroviridis</name>
    <dbReference type="NCBI Taxonomy" id="99883"/>
    <lineage>
        <taxon>Eukaryota</taxon>
        <taxon>Metazoa</taxon>
        <taxon>Chordata</taxon>
        <taxon>Craniata</taxon>
        <taxon>Vertebrata</taxon>
        <taxon>Euteleostomi</taxon>
        <taxon>Actinopterygii</taxon>
        <taxon>Neopterygii</taxon>
        <taxon>Teleostei</taxon>
        <taxon>Neoteleostei</taxon>
        <taxon>Acanthomorphata</taxon>
        <taxon>Eupercaria</taxon>
        <taxon>Tetraodontiformes</taxon>
        <taxon>Tetradontoidea</taxon>
        <taxon>Tetraodontidae</taxon>
        <taxon>Tetraodon</taxon>
    </lineage>
</organism>
<proteinExistence type="predicted"/>
<name>Q4SZ43_TETNG</name>
<feature type="region of interest" description="Disordered" evidence="1">
    <location>
        <begin position="595"/>
        <end position="647"/>
    </location>
</feature>
<gene>
    <name evidence="3" type="ORF">GSTENG00010020001</name>
</gene>
<evidence type="ECO:0000259" key="2">
    <source>
        <dbReference type="Pfam" id="PF20499"/>
    </source>
</evidence>
<accession>Q4SZ43</accession>
<dbReference type="OrthoDB" id="10072098at2759"/>
<dbReference type="KEGG" id="tng:GSTEN00010020G001"/>
<dbReference type="InterPro" id="IPR046616">
    <property type="entry name" value="DUF6729"/>
</dbReference>